<gene>
    <name evidence="3" type="ORF">PPL_06476</name>
</gene>
<dbReference type="FunCoup" id="D3BD95">
    <property type="interactions" value="805"/>
</dbReference>
<protein>
    <recommendedName>
        <fullName evidence="2">PD-(D/E)XK endonuclease-like domain-containing protein</fullName>
    </recommendedName>
</protein>
<dbReference type="OMA" id="KNEDEWI"/>
<evidence type="ECO:0000256" key="1">
    <source>
        <dbReference type="SAM" id="MobiDB-lite"/>
    </source>
</evidence>
<organism evidence="3 4">
    <name type="scientific">Heterostelium pallidum (strain ATCC 26659 / Pp 5 / PN500)</name>
    <name type="common">Cellular slime mold</name>
    <name type="synonym">Polysphondylium pallidum</name>
    <dbReference type="NCBI Taxonomy" id="670386"/>
    <lineage>
        <taxon>Eukaryota</taxon>
        <taxon>Amoebozoa</taxon>
        <taxon>Evosea</taxon>
        <taxon>Eumycetozoa</taxon>
        <taxon>Dictyostelia</taxon>
        <taxon>Acytosteliales</taxon>
        <taxon>Acytosteliaceae</taxon>
        <taxon>Heterostelium</taxon>
    </lineage>
</organism>
<feature type="compositionally biased region" description="Low complexity" evidence="1">
    <location>
        <begin position="294"/>
        <end position="310"/>
    </location>
</feature>
<accession>D3BD95</accession>
<dbReference type="Proteomes" id="UP000001396">
    <property type="component" value="Unassembled WGS sequence"/>
</dbReference>
<feature type="compositionally biased region" description="Polar residues" evidence="1">
    <location>
        <begin position="367"/>
        <end position="387"/>
    </location>
</feature>
<evidence type="ECO:0000313" key="3">
    <source>
        <dbReference type="EMBL" id="EFA80539.1"/>
    </source>
</evidence>
<keyword evidence="4" id="KW-1185">Reference proteome</keyword>
<dbReference type="RefSeq" id="XP_020432659.1">
    <property type="nucleotide sequence ID" value="XM_020577332.1"/>
</dbReference>
<dbReference type="InterPro" id="IPR038726">
    <property type="entry name" value="PDDEXK_AddAB-type"/>
</dbReference>
<dbReference type="InterPro" id="IPR011604">
    <property type="entry name" value="PDDEXK-like_dom_sf"/>
</dbReference>
<dbReference type="EMBL" id="ADBJ01000029">
    <property type="protein sequence ID" value="EFA80539.1"/>
    <property type="molecule type" value="Genomic_DNA"/>
</dbReference>
<feature type="domain" description="PD-(D/E)XK endonuclease-like" evidence="2">
    <location>
        <begin position="107"/>
        <end position="230"/>
    </location>
</feature>
<proteinExistence type="predicted"/>
<dbReference type="Gene3D" id="3.90.320.10">
    <property type="match status" value="1"/>
</dbReference>
<evidence type="ECO:0000259" key="2">
    <source>
        <dbReference type="Pfam" id="PF12705"/>
    </source>
</evidence>
<name>D3BD95_HETP5</name>
<evidence type="ECO:0000313" key="4">
    <source>
        <dbReference type="Proteomes" id="UP000001396"/>
    </source>
</evidence>
<dbReference type="GeneID" id="31361958"/>
<feature type="compositionally biased region" description="Polar residues" evidence="1">
    <location>
        <begin position="311"/>
        <end position="322"/>
    </location>
</feature>
<feature type="region of interest" description="Disordered" evidence="1">
    <location>
        <begin position="294"/>
        <end position="387"/>
    </location>
</feature>
<comment type="caution">
    <text evidence="3">The sequence shown here is derived from an EMBL/GenBank/DDBJ whole genome shotgun (WGS) entry which is preliminary data.</text>
</comment>
<sequence length="387" mass="43519">MKYKNLSSLLSASTDIKRVTKNGQRYYQGIPGTPNKLFPSVTTVLKMINKPMLKQWELNTVVQSLKESYFAKRPKDGFATLAQEKQWIDQLIVEAKQSPFKVMGDAASFGTKAHLAIDNSVLAPKDEVASVAELASLEREVVPVRLAFDEWKQRSGLTMELRDSIVWSERYQYAGAVDAVGRKADGTLVALDWKTSNYINNEYALQVCAYAKALEELTGEKIGEAWVVKFNKKLPLFETKFIKDIDRTFNTFVNVLELFNHYEQSDFFDESIQLTNVPRETLSAKSEEYIHFTSSHSNNTTTSQQQPTNHYISSKQQQQPTANEKLEKEGETDLLSSITQHLTSTSTSSTTESTTSTSSSATTTTTNNNSKLRFTIRNSGNPLKVNN</sequence>
<reference evidence="3 4" key="1">
    <citation type="journal article" date="2011" name="Genome Res.">
        <title>Phylogeny-wide analysis of social amoeba genomes highlights ancient origins for complex intercellular communication.</title>
        <authorList>
            <person name="Heidel A.J."/>
            <person name="Lawal H.M."/>
            <person name="Felder M."/>
            <person name="Schilde C."/>
            <person name="Helps N.R."/>
            <person name="Tunggal B."/>
            <person name="Rivero F."/>
            <person name="John U."/>
            <person name="Schleicher M."/>
            <person name="Eichinger L."/>
            <person name="Platzer M."/>
            <person name="Noegel A.A."/>
            <person name="Schaap P."/>
            <person name="Gloeckner G."/>
        </authorList>
    </citation>
    <scope>NUCLEOTIDE SEQUENCE [LARGE SCALE GENOMIC DNA]</scope>
    <source>
        <strain evidence="4">ATCC 26659 / Pp 5 / PN500</strain>
    </source>
</reference>
<feature type="compositionally biased region" description="Low complexity" evidence="1">
    <location>
        <begin position="336"/>
        <end position="366"/>
    </location>
</feature>
<dbReference type="InParanoid" id="D3BD95"/>
<dbReference type="AlphaFoldDB" id="D3BD95"/>
<dbReference type="Pfam" id="PF12705">
    <property type="entry name" value="PDDEXK_1"/>
    <property type="match status" value="1"/>
</dbReference>